<evidence type="ECO:0000313" key="3">
    <source>
        <dbReference type="EMBL" id="AKN36979.1"/>
    </source>
</evidence>
<feature type="transmembrane region" description="Helical" evidence="2">
    <location>
        <begin position="60"/>
        <end position="80"/>
    </location>
</feature>
<reference evidence="3" key="1">
    <citation type="journal article" date="2015" name="MBio">
        <title>Eco-Evolutionary Dynamics of Episomes among Ecologically Cohesive Bacterial Populations.</title>
        <authorList>
            <person name="Xue H."/>
            <person name="Cordero O.X."/>
            <person name="Camas F.M."/>
            <person name="Trimble W."/>
            <person name="Meyer F."/>
            <person name="Guglielmini J."/>
            <person name="Rocha E.P."/>
            <person name="Polz M.F."/>
        </authorList>
    </citation>
    <scope>NUCLEOTIDE SEQUENCE</scope>
    <source>
        <strain evidence="3">1F_292</strain>
        <strain evidence="5">FF_3</strain>
        <strain evidence="4">ZF_76</strain>
    </source>
</reference>
<keyword evidence="1" id="KW-0175">Coiled coil</keyword>
<dbReference type="EMBL" id="KP795494">
    <property type="protein sequence ID" value="AKN36507.1"/>
    <property type="molecule type" value="Genomic_DNA"/>
</dbReference>
<name>A0A0H3ZSV7_9VIBR</name>
<proteinExistence type="predicted"/>
<feature type="coiled-coil region" evidence="1">
    <location>
        <begin position="88"/>
        <end position="148"/>
    </location>
</feature>
<accession>A0A0H3ZSV7</accession>
<evidence type="ECO:0000256" key="2">
    <source>
        <dbReference type="SAM" id="Phobius"/>
    </source>
</evidence>
<evidence type="ECO:0000313" key="5">
    <source>
        <dbReference type="EMBL" id="AKN40442.1"/>
    </source>
</evidence>
<sequence>MIWGFLTVIVVGLVLLFAAPFLDFLTPESTIWLVDASNSMKPVLLAQGSETLWFQWQSWSYIFIFCLVTALILGVMFNTFRTFSDASLIEAKQKLAQKSEELEKFKRQYRQQVEQDVLRAHSQKAEQLNRRERELDTIQDQAARQQTESSERLKLANHAIRRQHKETMSKLGQRDRLSNEKRLIAEYLKHAGLTLDDEPLDYTKLKQLARSFEKRHSNQKGE</sequence>
<protein>
    <submittedName>
        <fullName evidence="3">Uncharacterized protein</fullName>
    </submittedName>
</protein>
<dbReference type="EMBL" id="KP795520">
    <property type="protein sequence ID" value="AKN36979.1"/>
    <property type="molecule type" value="Genomic_DNA"/>
</dbReference>
<keyword evidence="2" id="KW-0472">Membrane</keyword>
<dbReference type="AlphaFoldDB" id="A0A0H3ZSV7"/>
<dbReference type="EMBL" id="KP795658">
    <property type="protein sequence ID" value="AKN39713.1"/>
    <property type="molecule type" value="Genomic_DNA"/>
</dbReference>
<dbReference type="EMBL" id="KP795520">
    <property type="protein sequence ID" value="AKN36990.1"/>
    <property type="molecule type" value="Genomic_DNA"/>
</dbReference>
<organism evidence="3">
    <name type="scientific">Vibrio tasmaniensis</name>
    <dbReference type="NCBI Taxonomy" id="212663"/>
    <lineage>
        <taxon>Bacteria</taxon>
        <taxon>Pseudomonadati</taxon>
        <taxon>Pseudomonadota</taxon>
        <taxon>Gammaproteobacteria</taxon>
        <taxon>Vibrionales</taxon>
        <taxon>Vibrionaceae</taxon>
        <taxon>Vibrio</taxon>
    </lineage>
</organism>
<evidence type="ECO:0000256" key="1">
    <source>
        <dbReference type="SAM" id="Coils"/>
    </source>
</evidence>
<keyword evidence="2" id="KW-1133">Transmembrane helix</keyword>
<dbReference type="EMBL" id="KP795696">
    <property type="protein sequence ID" value="AKN40442.1"/>
    <property type="molecule type" value="Genomic_DNA"/>
</dbReference>
<evidence type="ECO:0000313" key="4">
    <source>
        <dbReference type="EMBL" id="AKN39713.1"/>
    </source>
</evidence>
<keyword evidence="2" id="KW-0812">Transmembrane</keyword>